<dbReference type="Gene3D" id="2.40.110.10">
    <property type="entry name" value="Butyryl-CoA Dehydrogenase, subunit A, domain 2"/>
    <property type="match status" value="1"/>
</dbReference>
<name>A0A0B9A4U6_BRELN</name>
<reference evidence="10 11" key="1">
    <citation type="submission" date="2014-11" db="EMBL/GenBank/DDBJ databases">
        <title>Draft Genome Sequence of Brevibacterium linens AE038-8.</title>
        <authorList>
            <person name="Maizel D."/>
            <person name="Utturkar S.M."/>
            <person name="Brown S.D."/>
            <person name="Ferrero M."/>
            <person name="Rosen B.P."/>
        </authorList>
    </citation>
    <scope>NUCLEOTIDE SEQUENCE [LARGE SCALE GENOMIC DNA]</scope>
    <source>
        <strain evidence="10 11">AE038-8</strain>
    </source>
</reference>
<dbReference type="Gene3D" id="1.10.540.10">
    <property type="entry name" value="Acyl-CoA dehydrogenase/oxidase, N-terminal domain"/>
    <property type="match status" value="1"/>
</dbReference>
<dbReference type="InterPro" id="IPR009100">
    <property type="entry name" value="AcylCoA_DH/oxidase_NM_dom_sf"/>
</dbReference>
<dbReference type="GO" id="GO:0050660">
    <property type="term" value="F:flavin adenine dinucleotide binding"/>
    <property type="evidence" value="ECO:0007669"/>
    <property type="project" value="InterPro"/>
</dbReference>
<dbReference type="InterPro" id="IPR036250">
    <property type="entry name" value="AcylCo_DH-like_C"/>
</dbReference>
<keyword evidence="5" id="KW-0560">Oxidoreductase</keyword>
<dbReference type="InterPro" id="IPR037069">
    <property type="entry name" value="AcylCoA_DH/ox_N_sf"/>
</dbReference>
<dbReference type="Pfam" id="PF02771">
    <property type="entry name" value="Acyl-CoA_dh_N"/>
    <property type="match status" value="1"/>
</dbReference>
<dbReference type="Proteomes" id="UP000031488">
    <property type="component" value="Unassembled WGS sequence"/>
</dbReference>
<keyword evidence="11" id="KW-1185">Reference proteome</keyword>
<dbReference type="RefSeq" id="WP_235354920.1">
    <property type="nucleotide sequence ID" value="NZ_JTJZ01000014.1"/>
</dbReference>
<dbReference type="PANTHER" id="PTHR42803">
    <property type="entry name" value="ACYL-COA DEHYDROGENASE"/>
    <property type="match status" value="1"/>
</dbReference>
<evidence type="ECO:0000313" key="11">
    <source>
        <dbReference type="Proteomes" id="UP000031488"/>
    </source>
</evidence>
<evidence type="ECO:0000256" key="2">
    <source>
        <dbReference type="ARBA" id="ARBA00009347"/>
    </source>
</evidence>
<evidence type="ECO:0000259" key="7">
    <source>
        <dbReference type="Pfam" id="PF02770"/>
    </source>
</evidence>
<protein>
    <submittedName>
        <fullName evidence="10">Acetyl-CoA dehydrogenase-like C-terminal domain containing protein</fullName>
    </submittedName>
</protein>
<dbReference type="InterPro" id="IPR006091">
    <property type="entry name" value="Acyl-CoA_Oxase/DH_mid-dom"/>
</dbReference>
<comment type="similarity">
    <text evidence="2 5">Belongs to the acyl-CoA dehydrogenase family.</text>
</comment>
<keyword evidence="3 5" id="KW-0285">Flavoprotein</keyword>
<dbReference type="GO" id="GO:0016627">
    <property type="term" value="F:oxidoreductase activity, acting on the CH-CH group of donors"/>
    <property type="evidence" value="ECO:0007669"/>
    <property type="project" value="InterPro"/>
</dbReference>
<dbReference type="PATRIC" id="fig|1703.6.peg.673"/>
<feature type="domain" description="Acyl-CoA dehydrogenase/oxidase C-terminal" evidence="6">
    <location>
        <begin position="307"/>
        <end position="474"/>
    </location>
</feature>
<dbReference type="Pfam" id="PF02770">
    <property type="entry name" value="Acyl-CoA_dh_M"/>
    <property type="match status" value="1"/>
</dbReference>
<gene>
    <name evidence="10" type="ORF">AE0388_0791</name>
</gene>
<feature type="domain" description="Acetyl-CoA dehydrogenase-like C-terminal" evidence="9">
    <location>
        <begin position="491"/>
        <end position="614"/>
    </location>
</feature>
<organism evidence="10 11">
    <name type="scientific">Brevibacterium linens</name>
    <dbReference type="NCBI Taxonomy" id="1703"/>
    <lineage>
        <taxon>Bacteria</taxon>
        <taxon>Bacillati</taxon>
        <taxon>Actinomycetota</taxon>
        <taxon>Actinomycetes</taxon>
        <taxon>Micrococcales</taxon>
        <taxon>Brevibacteriaceae</taxon>
        <taxon>Brevibacterium</taxon>
    </lineage>
</organism>
<feature type="domain" description="Acyl-CoA dehydrogenase/oxidase N-terminal" evidence="8">
    <location>
        <begin position="56"/>
        <end position="165"/>
    </location>
</feature>
<dbReference type="SUPFAM" id="SSF56645">
    <property type="entry name" value="Acyl-CoA dehydrogenase NM domain-like"/>
    <property type="match status" value="1"/>
</dbReference>
<proteinExistence type="inferred from homology"/>
<dbReference type="SUPFAM" id="SSF47203">
    <property type="entry name" value="Acyl-CoA dehydrogenase C-terminal domain-like"/>
    <property type="match status" value="1"/>
</dbReference>
<dbReference type="Gene3D" id="1.20.140.10">
    <property type="entry name" value="Butyryl-CoA Dehydrogenase, subunit A, domain 3"/>
    <property type="match status" value="1"/>
</dbReference>
<evidence type="ECO:0000259" key="6">
    <source>
        <dbReference type="Pfam" id="PF00441"/>
    </source>
</evidence>
<dbReference type="InterPro" id="IPR052166">
    <property type="entry name" value="Diverse_Acyl-CoA_DH"/>
</dbReference>
<dbReference type="InterPro" id="IPR009075">
    <property type="entry name" value="AcylCo_DH/oxidase_C"/>
</dbReference>
<evidence type="ECO:0000256" key="4">
    <source>
        <dbReference type="ARBA" id="ARBA00022827"/>
    </source>
</evidence>
<dbReference type="PANTHER" id="PTHR42803:SF3">
    <property type="entry name" value="ACYL-COA DEHYDROGENASE-RELATED"/>
    <property type="match status" value="1"/>
</dbReference>
<evidence type="ECO:0000256" key="3">
    <source>
        <dbReference type="ARBA" id="ARBA00022630"/>
    </source>
</evidence>
<evidence type="ECO:0000259" key="8">
    <source>
        <dbReference type="Pfam" id="PF02771"/>
    </source>
</evidence>
<dbReference type="AlphaFoldDB" id="A0A0B9A4U6"/>
<dbReference type="InterPro" id="IPR025878">
    <property type="entry name" value="Acyl-CoA_dh-like_C_dom"/>
</dbReference>
<dbReference type="Pfam" id="PF12806">
    <property type="entry name" value="Acyl-CoA_dh_C"/>
    <property type="match status" value="1"/>
</dbReference>
<feature type="domain" description="Acyl-CoA oxidase/dehydrogenase middle" evidence="7">
    <location>
        <begin position="175"/>
        <end position="278"/>
    </location>
</feature>
<dbReference type="InterPro" id="IPR013786">
    <property type="entry name" value="AcylCoA_DH/ox_N"/>
</dbReference>
<evidence type="ECO:0000313" key="10">
    <source>
        <dbReference type="EMBL" id="KHS53716.1"/>
    </source>
</evidence>
<evidence type="ECO:0000256" key="5">
    <source>
        <dbReference type="RuleBase" id="RU362125"/>
    </source>
</evidence>
<evidence type="ECO:0000256" key="1">
    <source>
        <dbReference type="ARBA" id="ARBA00001974"/>
    </source>
</evidence>
<keyword evidence="4 5" id="KW-0274">FAD</keyword>
<sequence>MTEQSKGNGVLTTATESILSAEDIDFQLYDWLKVDELCERPRFADHSREVFDSVLEASEELAKERFATHARKSDLNEPTFDGTAVTLIPEIKSALDQFAGIGLLSATMDENVGGIQLPQTVAKACFAWFQAANIATASYPMLTMANANLLLEYGTEELIEKYVLPELDGRFFGTMCLSEPDVGSSLGDVTTKAVRDPAGGGNAFRVHGTKMWISGGDHELSENIVHLVLARAEGDQPGVKGLSLFLVPKFLVNDDGSLGERNDVVLSGLNHKMGWRGTTNTLLNFGEGTHRPAGSAGAVGYLVGERGKGLACMFHMMNEARIGVGAGAVGLGYHGYLDALRYARDRRQGRPDGAKGSDGEPIPIAEHSDVRRMLLSSKSYVEGGLGLILYAARLLDESETADSEAERDRAALLLDVLTPIVKTWPSVWCLKANDHAIQVLGGAGYTRDHDVEQLYRDNRLNPIHEGTHGIQAKDLLGRKVIMKGGAGLQVLLEQMRETLAEAADRSDWSAETAALTSAVERIESVTAAVWSSGDPTEALDNAWTYLEAVGHTVMAWLWLQQGMAAEATIGERGDSAFLKGKIAAARYFFTHELPQTGPWFDLVESRATTFTDLDDYWL</sequence>
<comment type="caution">
    <text evidence="10">The sequence shown here is derived from an EMBL/GenBank/DDBJ whole genome shotgun (WGS) entry which is preliminary data.</text>
</comment>
<comment type="cofactor">
    <cofactor evidence="1 5">
        <name>FAD</name>
        <dbReference type="ChEBI" id="CHEBI:57692"/>
    </cofactor>
</comment>
<dbReference type="EMBL" id="JTJZ01000014">
    <property type="protein sequence ID" value="KHS53716.1"/>
    <property type="molecule type" value="Genomic_DNA"/>
</dbReference>
<dbReference type="Pfam" id="PF00441">
    <property type="entry name" value="Acyl-CoA_dh_1"/>
    <property type="match status" value="1"/>
</dbReference>
<evidence type="ECO:0000259" key="9">
    <source>
        <dbReference type="Pfam" id="PF12806"/>
    </source>
</evidence>
<accession>A0A0B9A4U6</accession>
<dbReference type="InterPro" id="IPR046373">
    <property type="entry name" value="Acyl-CoA_Oxase/DH_mid-dom_sf"/>
</dbReference>